<dbReference type="AlphaFoldDB" id="A0A4Y9YWX5"/>
<keyword evidence="1" id="KW-0732">Signal</keyword>
<sequence length="207" mass="23191">MLMWTRSALLLVDSFAAAHHLPFAHLAHYGRANDELEMDPRAQSPLFEPEKQSQVIPFSAADWSKILTTSFRAVAVAQNLFYFHSKMLAQANDDVSSRLACHPKDKAGMLSGVWDREELELDEAASLIPEAEARRCVRCAFCRYSPPADAHPEALISLEPLHAGARRSVTTRLPSIYLVPPYSRWHPRRLRSAPFTPSPPHICEHGG</sequence>
<gene>
    <name evidence="2" type="ORF">EVG20_g4845</name>
</gene>
<dbReference type="EMBL" id="SEOQ01000264">
    <property type="protein sequence ID" value="TFY66247.1"/>
    <property type="molecule type" value="Genomic_DNA"/>
</dbReference>
<proteinExistence type="predicted"/>
<organism evidence="2 3">
    <name type="scientific">Dentipellis fragilis</name>
    <dbReference type="NCBI Taxonomy" id="205917"/>
    <lineage>
        <taxon>Eukaryota</taxon>
        <taxon>Fungi</taxon>
        <taxon>Dikarya</taxon>
        <taxon>Basidiomycota</taxon>
        <taxon>Agaricomycotina</taxon>
        <taxon>Agaricomycetes</taxon>
        <taxon>Russulales</taxon>
        <taxon>Hericiaceae</taxon>
        <taxon>Dentipellis</taxon>
    </lineage>
</organism>
<evidence type="ECO:0000256" key="1">
    <source>
        <dbReference type="SAM" id="SignalP"/>
    </source>
</evidence>
<keyword evidence="3" id="KW-1185">Reference proteome</keyword>
<feature type="chain" id="PRO_5021388558" evidence="1">
    <location>
        <begin position="19"/>
        <end position="207"/>
    </location>
</feature>
<dbReference type="Proteomes" id="UP000298327">
    <property type="component" value="Unassembled WGS sequence"/>
</dbReference>
<feature type="signal peptide" evidence="1">
    <location>
        <begin position="1"/>
        <end position="18"/>
    </location>
</feature>
<protein>
    <submittedName>
        <fullName evidence="2">Uncharacterized protein</fullName>
    </submittedName>
</protein>
<accession>A0A4Y9YWX5</accession>
<evidence type="ECO:0000313" key="3">
    <source>
        <dbReference type="Proteomes" id="UP000298327"/>
    </source>
</evidence>
<comment type="caution">
    <text evidence="2">The sequence shown here is derived from an EMBL/GenBank/DDBJ whole genome shotgun (WGS) entry which is preliminary data.</text>
</comment>
<name>A0A4Y9YWX5_9AGAM</name>
<evidence type="ECO:0000313" key="2">
    <source>
        <dbReference type="EMBL" id="TFY66247.1"/>
    </source>
</evidence>
<reference evidence="2 3" key="1">
    <citation type="submission" date="2019-02" db="EMBL/GenBank/DDBJ databases">
        <title>Genome sequencing of the rare red list fungi Dentipellis fragilis.</title>
        <authorList>
            <person name="Buettner E."/>
            <person name="Kellner H."/>
        </authorList>
    </citation>
    <scope>NUCLEOTIDE SEQUENCE [LARGE SCALE GENOMIC DNA]</scope>
    <source>
        <strain evidence="2 3">DSM 105465</strain>
    </source>
</reference>